<dbReference type="STRING" id="649349.Lbys_2449"/>
<gene>
    <name evidence="3" type="ordered locus">Lbys_2449</name>
</gene>
<dbReference type="Pfam" id="PF13568">
    <property type="entry name" value="OMP_b-brl_2"/>
    <property type="match status" value="1"/>
</dbReference>
<reference key="1">
    <citation type="submission" date="2010-11" db="EMBL/GenBank/DDBJ databases">
        <title>The complete genome of Leadbetterella byssophila DSM 17132.</title>
        <authorList>
            <consortium name="US DOE Joint Genome Institute (JGI-PGF)"/>
            <person name="Lucas S."/>
            <person name="Copeland A."/>
            <person name="Lapidus A."/>
            <person name="Glavina del Rio T."/>
            <person name="Dalin E."/>
            <person name="Tice H."/>
            <person name="Bruce D."/>
            <person name="Goodwin L."/>
            <person name="Pitluck S."/>
            <person name="Kyrpides N."/>
            <person name="Mavromatis K."/>
            <person name="Ivanova N."/>
            <person name="Teshima H."/>
            <person name="Brettin T."/>
            <person name="Detter J.C."/>
            <person name="Han C."/>
            <person name="Tapia R."/>
            <person name="Land M."/>
            <person name="Hauser L."/>
            <person name="Markowitz V."/>
            <person name="Cheng J.-F."/>
            <person name="Hugenholtz P."/>
            <person name="Woyke T."/>
            <person name="Wu D."/>
            <person name="Tindall B."/>
            <person name="Pomrenke H.G."/>
            <person name="Brambilla E."/>
            <person name="Klenk H.-P."/>
            <person name="Eisen J.A."/>
        </authorList>
    </citation>
    <scope>NUCLEOTIDE SEQUENCE [LARGE SCALE GENOMIC DNA]</scope>
    <source>
        <strain>DSM 17132</strain>
    </source>
</reference>
<evidence type="ECO:0000259" key="2">
    <source>
        <dbReference type="Pfam" id="PF13568"/>
    </source>
</evidence>
<dbReference type="AlphaFoldDB" id="E4RXQ0"/>
<keyword evidence="1" id="KW-0812">Transmembrane</keyword>
<keyword evidence="1" id="KW-0472">Membrane</keyword>
<feature type="domain" description="Outer membrane protein beta-barrel" evidence="2">
    <location>
        <begin position="189"/>
        <end position="320"/>
    </location>
</feature>
<dbReference type="Proteomes" id="UP000007435">
    <property type="component" value="Chromosome"/>
</dbReference>
<evidence type="ECO:0000313" key="3">
    <source>
        <dbReference type="EMBL" id="ADQ18114.1"/>
    </source>
</evidence>
<dbReference type="OrthoDB" id="975478at2"/>
<dbReference type="KEGG" id="lby:Lbys_2449"/>
<reference evidence="3 4" key="2">
    <citation type="journal article" date="2011" name="Stand. Genomic Sci.">
        <title>Complete genome sequence of Leadbetterella byssophila type strain (4M15).</title>
        <authorList>
            <person name="Abt B."/>
            <person name="Teshima H."/>
            <person name="Lucas S."/>
            <person name="Lapidus A."/>
            <person name="Del Rio T.G."/>
            <person name="Nolan M."/>
            <person name="Tice H."/>
            <person name="Cheng J.F."/>
            <person name="Pitluck S."/>
            <person name="Liolios K."/>
            <person name="Pagani I."/>
            <person name="Ivanova N."/>
            <person name="Mavromatis K."/>
            <person name="Pati A."/>
            <person name="Tapia R."/>
            <person name="Han C."/>
            <person name="Goodwin L."/>
            <person name="Chen A."/>
            <person name="Palaniappan K."/>
            <person name="Land M."/>
            <person name="Hauser L."/>
            <person name="Chang Y.J."/>
            <person name="Jeffries C.D."/>
            <person name="Rohde M."/>
            <person name="Goker M."/>
            <person name="Tindall B.J."/>
            <person name="Detter J.C."/>
            <person name="Woyke T."/>
            <person name="Bristow J."/>
            <person name="Eisen J.A."/>
            <person name="Markowitz V."/>
            <person name="Hugenholtz P."/>
            <person name="Klenk H.P."/>
            <person name="Kyrpides N.C."/>
        </authorList>
    </citation>
    <scope>NUCLEOTIDE SEQUENCE [LARGE SCALE GENOMIC DNA]</scope>
    <source>
        <strain evidence="4">DSM 17132 / JCM 16389 / KACC 11308 / NBRC 106382 / 4M15</strain>
    </source>
</reference>
<dbReference type="EMBL" id="CP002305">
    <property type="protein sequence ID" value="ADQ18114.1"/>
    <property type="molecule type" value="Genomic_DNA"/>
</dbReference>
<dbReference type="InterPro" id="IPR011250">
    <property type="entry name" value="OMP/PagP_B-barrel"/>
</dbReference>
<accession>E4RXQ0</accession>
<dbReference type="HOGENOM" id="CLU_050662_0_0_10"/>
<dbReference type="InterPro" id="IPR025665">
    <property type="entry name" value="Beta-barrel_OMP_2"/>
</dbReference>
<proteinExistence type="predicted"/>
<organism evidence="3 4">
    <name type="scientific">Leadbetterella byssophila (strain DSM 17132 / JCM 16389 / KACC 11308 / NBRC 106382 / 4M15)</name>
    <dbReference type="NCBI Taxonomy" id="649349"/>
    <lineage>
        <taxon>Bacteria</taxon>
        <taxon>Pseudomonadati</taxon>
        <taxon>Bacteroidota</taxon>
        <taxon>Cytophagia</taxon>
        <taxon>Cytophagales</taxon>
        <taxon>Leadbetterellaceae</taxon>
        <taxon>Leadbetterella</taxon>
    </lineage>
</organism>
<dbReference type="SUPFAM" id="SSF56925">
    <property type="entry name" value="OMPA-like"/>
    <property type="match status" value="1"/>
</dbReference>
<dbReference type="eggNOG" id="COG3147">
    <property type="taxonomic scope" value="Bacteria"/>
</dbReference>
<dbReference type="RefSeq" id="WP_013409154.1">
    <property type="nucleotide sequence ID" value="NC_014655.1"/>
</dbReference>
<sequence length="365" mass="41783">MNEEWLREVRDALQDHQAPPPEGLWEEIDAKLFPKKKRRVFPLIFRWAATAVLVAGIINTFFPERPSPLRSEAKHELMPRPEAITSEDEILMRPVAQEKIRLEKLEYRKVNTPVKLDLPAVAMREVIPFMKDSVLKDESISNERKSRIKLSLFSSQSGSDYSQTIGGFARVSPLSAMKPEMDQVIEGNREQEVNTDIHHDMPLTLGMQVMVPLAKRWQLTSGISYTRMGTYYHSGSAGNAVSVRQEVHYVGLPLEVQYRFFPEQKVQLYASTGLILEKAVLGRERIRYVVENQLLSEHTERISERPLRFSATAALGVEAKIWPGVDLYLEPQLRYQIKSTSCISTVYDARPVQAGLRVGLRYTFR</sequence>
<protein>
    <recommendedName>
        <fullName evidence="2">Outer membrane protein beta-barrel domain-containing protein</fullName>
    </recommendedName>
</protein>
<feature type="transmembrane region" description="Helical" evidence="1">
    <location>
        <begin position="43"/>
        <end position="62"/>
    </location>
</feature>
<keyword evidence="4" id="KW-1185">Reference proteome</keyword>
<evidence type="ECO:0000256" key="1">
    <source>
        <dbReference type="SAM" id="Phobius"/>
    </source>
</evidence>
<evidence type="ECO:0000313" key="4">
    <source>
        <dbReference type="Proteomes" id="UP000007435"/>
    </source>
</evidence>
<name>E4RXQ0_LEAB4</name>
<keyword evidence="1" id="KW-1133">Transmembrane helix</keyword>